<dbReference type="AlphaFoldDB" id="A0A7L5E039"/>
<dbReference type="Proteomes" id="UP000503278">
    <property type="component" value="Chromosome"/>
</dbReference>
<feature type="signal peptide" evidence="1">
    <location>
        <begin position="1"/>
        <end position="21"/>
    </location>
</feature>
<accession>A0A7L5E039</accession>
<evidence type="ECO:0000313" key="3">
    <source>
        <dbReference type="Proteomes" id="UP000503278"/>
    </source>
</evidence>
<dbReference type="RefSeq" id="WP_169606864.1">
    <property type="nucleotide sequence ID" value="NZ_CP051682.1"/>
</dbReference>
<gene>
    <name evidence="2" type="ORF">HH214_08210</name>
</gene>
<feature type="chain" id="PRO_5029817802" description="TonB C-terminal domain-containing protein" evidence="1">
    <location>
        <begin position="22"/>
        <end position="186"/>
    </location>
</feature>
<dbReference type="KEGG" id="mrob:HH214_08210"/>
<sequence length="186" mass="21097">MNLKQICILLLLSILSFKAIAQVHNDLNTEQIDERVASCLAKFYQPDNKALKSLCRRGCIFIKFNISTQGKVVNLVFSKDSVTIIQDALVHAIHALEQDNILMNTLRKYKKTYIKPFIYDYQLGCKFDFGGVKAATGNTLLNYYKIRDDMEHYGETIFHMLNFDGKASQAAECLLLTPSRVGAAYD</sequence>
<keyword evidence="3" id="KW-1185">Reference proteome</keyword>
<evidence type="ECO:0000313" key="2">
    <source>
        <dbReference type="EMBL" id="QJD95858.1"/>
    </source>
</evidence>
<reference evidence="2 3" key="1">
    <citation type="submission" date="2020-04" db="EMBL/GenBank/DDBJ databases">
        <title>Genome sequencing of novel species.</title>
        <authorList>
            <person name="Heo J."/>
            <person name="Kim S.-J."/>
            <person name="Kim J.-S."/>
            <person name="Hong S.-B."/>
            <person name="Kwon S.-W."/>
        </authorList>
    </citation>
    <scope>NUCLEOTIDE SEQUENCE [LARGE SCALE GENOMIC DNA]</scope>
    <source>
        <strain evidence="2 3">F39-2</strain>
    </source>
</reference>
<evidence type="ECO:0008006" key="4">
    <source>
        <dbReference type="Google" id="ProtNLM"/>
    </source>
</evidence>
<protein>
    <recommendedName>
        <fullName evidence="4">TonB C-terminal domain-containing protein</fullName>
    </recommendedName>
</protein>
<name>A0A7L5E039_9SPHI</name>
<organism evidence="2 3">
    <name type="scientific">Mucilaginibacter robiniae</name>
    <dbReference type="NCBI Taxonomy" id="2728022"/>
    <lineage>
        <taxon>Bacteria</taxon>
        <taxon>Pseudomonadati</taxon>
        <taxon>Bacteroidota</taxon>
        <taxon>Sphingobacteriia</taxon>
        <taxon>Sphingobacteriales</taxon>
        <taxon>Sphingobacteriaceae</taxon>
        <taxon>Mucilaginibacter</taxon>
    </lineage>
</organism>
<keyword evidence="1" id="KW-0732">Signal</keyword>
<evidence type="ECO:0000256" key="1">
    <source>
        <dbReference type="SAM" id="SignalP"/>
    </source>
</evidence>
<dbReference type="EMBL" id="CP051682">
    <property type="protein sequence ID" value="QJD95858.1"/>
    <property type="molecule type" value="Genomic_DNA"/>
</dbReference>
<proteinExistence type="predicted"/>